<dbReference type="InterPro" id="IPR005822">
    <property type="entry name" value="Ribosomal_uL13"/>
</dbReference>
<dbReference type="GO" id="GO:0017148">
    <property type="term" value="P:negative regulation of translation"/>
    <property type="evidence" value="ECO:0007669"/>
    <property type="project" value="TreeGrafter"/>
</dbReference>
<dbReference type="GO" id="GO:0022625">
    <property type="term" value="C:cytosolic large ribosomal subunit"/>
    <property type="evidence" value="ECO:0007669"/>
    <property type="project" value="TreeGrafter"/>
</dbReference>
<dbReference type="SUPFAM" id="SSF52161">
    <property type="entry name" value="Ribosomal protein L13"/>
    <property type="match status" value="1"/>
</dbReference>
<keyword evidence="2 4" id="KW-0689">Ribosomal protein</keyword>
<organism evidence="4 5">
    <name type="scientific">Theileria orientalis</name>
    <dbReference type="NCBI Taxonomy" id="68886"/>
    <lineage>
        <taxon>Eukaryota</taxon>
        <taxon>Sar</taxon>
        <taxon>Alveolata</taxon>
        <taxon>Apicomplexa</taxon>
        <taxon>Aconoidasida</taxon>
        <taxon>Piroplasmida</taxon>
        <taxon>Theileriidae</taxon>
        <taxon>Theileria</taxon>
    </lineage>
</organism>
<accession>A0A976QRN7</accession>
<sequence>MFKETVTIDAKGHLLGRLASVVAKELLSGQKVVVLRCEELNVSGSLFRNKLKYQRFLRLKTNTNPNHGPFHLRSPSKFFARVVRGMLPHKTKRGAAALRRLKTFEGVPPKYAENKKMVVNPALRFLKLKPGRRYCRLGDVLTKVGWNYDGLVKKLEDRRKERSKEMHRARTSLRAKTRNAKLAALAKLPEESRAILTELSA</sequence>
<dbReference type="Pfam" id="PF00572">
    <property type="entry name" value="Ribosomal_L13"/>
    <property type="match status" value="1"/>
</dbReference>
<protein>
    <submittedName>
        <fullName evidence="4">60S ribosomal protein L13</fullName>
    </submittedName>
</protein>
<evidence type="ECO:0000256" key="2">
    <source>
        <dbReference type="ARBA" id="ARBA00022980"/>
    </source>
</evidence>
<evidence type="ECO:0000256" key="1">
    <source>
        <dbReference type="ARBA" id="ARBA00006227"/>
    </source>
</evidence>
<comment type="similarity">
    <text evidence="1">Belongs to the universal ribosomal protein uL13 family.</text>
</comment>
<dbReference type="GO" id="GO:0003735">
    <property type="term" value="F:structural constituent of ribosome"/>
    <property type="evidence" value="ECO:0007669"/>
    <property type="project" value="InterPro"/>
</dbReference>
<evidence type="ECO:0000313" key="4">
    <source>
        <dbReference type="EMBL" id="UKJ89609.1"/>
    </source>
</evidence>
<name>A0A976QRN7_THEOR</name>
<dbReference type="GO" id="GO:0003729">
    <property type="term" value="F:mRNA binding"/>
    <property type="evidence" value="ECO:0007669"/>
    <property type="project" value="TreeGrafter"/>
</dbReference>
<dbReference type="InterPro" id="IPR036899">
    <property type="entry name" value="Ribosomal_uL13_sf"/>
</dbReference>
<evidence type="ECO:0000313" key="5">
    <source>
        <dbReference type="Proteomes" id="UP000244803"/>
    </source>
</evidence>
<dbReference type="PANTHER" id="PTHR11545">
    <property type="entry name" value="RIBOSOMAL PROTEIN L13"/>
    <property type="match status" value="1"/>
</dbReference>
<dbReference type="Gene3D" id="3.90.1180.10">
    <property type="entry name" value="Ribosomal protein L13"/>
    <property type="match status" value="1"/>
</dbReference>
<dbReference type="Proteomes" id="UP000244803">
    <property type="component" value="Chromosome 4"/>
</dbReference>
<evidence type="ECO:0000256" key="3">
    <source>
        <dbReference type="ARBA" id="ARBA00023274"/>
    </source>
</evidence>
<proteinExistence type="inferred from homology"/>
<reference evidence="4" key="1">
    <citation type="submission" date="2022-07" db="EMBL/GenBank/DDBJ databases">
        <title>Evaluation of T. orientalis genome assembly methods using nanopore sequencing and analysis of variation between genomes.</title>
        <authorList>
            <person name="Yam J."/>
            <person name="Micallef M.L."/>
            <person name="Liu M."/>
            <person name="Djordjevic S.P."/>
            <person name="Bogema D.R."/>
            <person name="Jenkins C."/>
        </authorList>
    </citation>
    <scope>NUCLEOTIDE SEQUENCE</scope>
    <source>
        <strain evidence="4">Fish Creek</strain>
    </source>
</reference>
<keyword evidence="3" id="KW-0687">Ribonucleoprotein</keyword>
<dbReference type="EMBL" id="CP056067">
    <property type="protein sequence ID" value="UKJ89609.1"/>
    <property type="molecule type" value="Genomic_DNA"/>
</dbReference>
<dbReference type="HAMAP" id="MF_01366">
    <property type="entry name" value="Ribosomal_uL13"/>
    <property type="match status" value="1"/>
</dbReference>
<dbReference type="GO" id="GO:0006412">
    <property type="term" value="P:translation"/>
    <property type="evidence" value="ECO:0007669"/>
    <property type="project" value="InterPro"/>
</dbReference>
<dbReference type="InterPro" id="IPR005755">
    <property type="entry name" value="Ribosomal_uL13_euk/arc"/>
</dbReference>
<dbReference type="OrthoDB" id="1882297at2759"/>
<dbReference type="CDD" id="cd00392">
    <property type="entry name" value="Ribosomal_L13"/>
    <property type="match status" value="1"/>
</dbReference>
<dbReference type="AlphaFoldDB" id="A0A976QRN7"/>
<dbReference type="PANTHER" id="PTHR11545:SF3">
    <property type="entry name" value="LARGE RIBOSOMAL SUBUNIT PROTEIN UL13"/>
    <property type="match status" value="1"/>
</dbReference>
<dbReference type="FunFam" id="3.90.1180.10:FF:000002">
    <property type="entry name" value="60S ribosomal protein L16"/>
    <property type="match status" value="1"/>
</dbReference>
<dbReference type="NCBIfam" id="TIGR01077">
    <property type="entry name" value="L13_A_E"/>
    <property type="match status" value="1"/>
</dbReference>
<gene>
    <name evidence="4" type="ORF">MACJ_002860</name>
</gene>